<evidence type="ECO:0000313" key="1">
    <source>
        <dbReference type="EMBL" id="XKR68443.1"/>
    </source>
</evidence>
<organism evidence="1 2">
    <name type="scientific">Staphylococcus hyicus</name>
    <dbReference type="NCBI Taxonomy" id="1284"/>
    <lineage>
        <taxon>Bacteria</taxon>
        <taxon>Bacillati</taxon>
        <taxon>Bacillota</taxon>
        <taxon>Bacilli</taxon>
        <taxon>Bacillales</taxon>
        <taxon>Staphylococcaceae</taxon>
        <taxon>Staphylococcus</taxon>
    </lineage>
</organism>
<gene>
    <name evidence="1" type="ORF">QUC96_008245</name>
</gene>
<evidence type="ECO:0000313" key="2">
    <source>
        <dbReference type="Proteomes" id="UP001234913"/>
    </source>
</evidence>
<keyword evidence="2" id="KW-1185">Reference proteome</keyword>
<proteinExistence type="predicted"/>
<dbReference type="Proteomes" id="UP001234913">
    <property type="component" value="Chromosome"/>
</dbReference>
<reference evidence="1" key="1">
    <citation type="submission" date="2024-09" db="EMBL/GenBank/DDBJ databases">
        <authorList>
            <person name="Gagne-Thivierge C."/>
        </authorList>
    </citation>
    <scope>NUCLEOTIDE SEQUENCE</scope>
    <source>
        <strain evidence="1">SC310</strain>
    </source>
</reference>
<sequence length="46" mass="5489">MEKKNEKTSFKYERPDTIAGFLADFWWVVFPFGGFLTWMIKEIVGK</sequence>
<accession>A0ACD5FJW5</accession>
<protein>
    <submittedName>
        <fullName evidence="1">Uncharacterized protein</fullName>
    </submittedName>
</protein>
<name>A0ACD5FJW5_STAHY</name>
<dbReference type="EMBL" id="CP171742">
    <property type="protein sequence ID" value="XKR68443.1"/>
    <property type="molecule type" value="Genomic_DNA"/>
</dbReference>